<dbReference type="AlphaFoldDB" id="A0A813Q3A6"/>
<dbReference type="Proteomes" id="UP000663832">
    <property type="component" value="Unassembled WGS sequence"/>
</dbReference>
<reference evidence="1" key="1">
    <citation type="submission" date="2021-02" db="EMBL/GenBank/DDBJ databases">
        <authorList>
            <person name="Nowell W R."/>
        </authorList>
    </citation>
    <scope>NUCLEOTIDE SEQUENCE</scope>
</reference>
<dbReference type="OrthoDB" id="10287468at2759"/>
<proteinExistence type="predicted"/>
<dbReference type="EMBL" id="CAJNOM010000006">
    <property type="protein sequence ID" value="CAF0761364.1"/>
    <property type="molecule type" value="Genomic_DNA"/>
</dbReference>
<sequence length="175" mass="20710">MESYLDCEDSRPFREIYFNNITMSDNTYYFLWNQTKCITSQHICQQQQSFLSSADDDICLMQPFVRFITQIATVFIISDEYRCRMLDGNPSSENSKPFLITSRLSYFPSITSNINSHEQTNNFYDNYISLEETIYSRADWYCNRGIVIFYKSNKTKNVFVHQVILVHDVNDKINV</sequence>
<keyword evidence="3" id="KW-1185">Reference proteome</keyword>
<evidence type="ECO:0000313" key="2">
    <source>
        <dbReference type="EMBL" id="CAF0796874.1"/>
    </source>
</evidence>
<dbReference type="Proteomes" id="UP000663877">
    <property type="component" value="Unassembled WGS sequence"/>
</dbReference>
<organism evidence="1 3">
    <name type="scientific">Adineta steineri</name>
    <dbReference type="NCBI Taxonomy" id="433720"/>
    <lineage>
        <taxon>Eukaryota</taxon>
        <taxon>Metazoa</taxon>
        <taxon>Spiralia</taxon>
        <taxon>Gnathifera</taxon>
        <taxon>Rotifera</taxon>
        <taxon>Eurotatoria</taxon>
        <taxon>Bdelloidea</taxon>
        <taxon>Adinetida</taxon>
        <taxon>Adinetidae</taxon>
        <taxon>Adineta</taxon>
    </lineage>
</organism>
<protein>
    <submittedName>
        <fullName evidence="1">Uncharacterized protein</fullName>
    </submittedName>
</protein>
<accession>A0A813Q3A6</accession>
<gene>
    <name evidence="2" type="ORF">BJG266_LOCUS4982</name>
    <name evidence="1" type="ORF">QVE165_LOCUS2076</name>
</gene>
<evidence type="ECO:0000313" key="1">
    <source>
        <dbReference type="EMBL" id="CAF0761364.1"/>
    </source>
</evidence>
<dbReference type="EMBL" id="CAJNOI010000012">
    <property type="protein sequence ID" value="CAF0796874.1"/>
    <property type="molecule type" value="Genomic_DNA"/>
</dbReference>
<comment type="caution">
    <text evidence="1">The sequence shown here is derived from an EMBL/GenBank/DDBJ whole genome shotgun (WGS) entry which is preliminary data.</text>
</comment>
<evidence type="ECO:0000313" key="3">
    <source>
        <dbReference type="Proteomes" id="UP000663832"/>
    </source>
</evidence>
<name>A0A813Q3A6_9BILA</name>